<evidence type="ECO:0000313" key="3">
    <source>
        <dbReference type="Proteomes" id="UP001142400"/>
    </source>
</evidence>
<evidence type="ECO:0000313" key="2">
    <source>
        <dbReference type="EMBL" id="MCQ8828514.1"/>
    </source>
</evidence>
<dbReference type="SUPFAM" id="SSF51556">
    <property type="entry name" value="Metallo-dependent hydrolases"/>
    <property type="match status" value="1"/>
</dbReference>
<sequence>MTTADLVITDALLHEGDPVEADVVVHDGRIVAIGPGARRDHTASRTLAAAGASLLPGLIDAHFHAYATSLDAWQLENTPLSFVALAGARRLNRALRRGFTTVRDVAGGDAGMDRAIAAGLIESPRYLWTGPAMSQTGGHGDPRAADTDVCFHSGPMNQVVDGVDNLRIAARDRFRRGAHALKIMTSGGVVSPTDPIRVPQYSAEEIRAVAEEARRRGSYVAAHAYSPEAIRHSVAGGVRSIEHGNLLDAETATAMATAGAFLVPTLAAYDAMARRWQEVALNPVQRAKNAEVLDSGMRAVQRALEAGVRVGFGSDLMADLEDDQLHGLRLQAEAIGWQATLRSATRVNAELINRPDLGRVEVGATADLLLLDGPLTEDGTLLWDERRSRTVVQGGVLK</sequence>
<dbReference type="Gene3D" id="2.30.40.10">
    <property type="entry name" value="Urease, subunit C, domain 1"/>
    <property type="match status" value="1"/>
</dbReference>
<dbReference type="InterPro" id="IPR057744">
    <property type="entry name" value="OTAase-like"/>
</dbReference>
<protein>
    <submittedName>
        <fullName evidence="2">Amidohydrolase family protein</fullName>
    </submittedName>
</protein>
<dbReference type="PANTHER" id="PTHR43135:SF3">
    <property type="entry name" value="ALPHA-D-RIBOSE 1-METHYLPHOSPHONATE 5-TRIPHOSPHATE DIPHOSPHATASE"/>
    <property type="match status" value="1"/>
</dbReference>
<dbReference type="Gene3D" id="3.20.20.140">
    <property type="entry name" value="Metal-dependent hydrolases"/>
    <property type="match status" value="1"/>
</dbReference>
<organism evidence="2 3">
    <name type="scientific">Streptomyces malaysiensis subsp. samsunensis</name>
    <dbReference type="NCBI Taxonomy" id="459658"/>
    <lineage>
        <taxon>Bacteria</taxon>
        <taxon>Bacillati</taxon>
        <taxon>Actinomycetota</taxon>
        <taxon>Actinomycetes</taxon>
        <taxon>Kitasatosporales</taxon>
        <taxon>Streptomycetaceae</taxon>
        <taxon>Streptomyces</taxon>
        <taxon>Streptomyces violaceusniger group</taxon>
    </lineage>
</organism>
<keyword evidence="3" id="KW-1185">Reference proteome</keyword>
<name>A0A9X2LUU1_STRMQ</name>
<dbReference type="InterPro" id="IPR032466">
    <property type="entry name" value="Metal_Hydrolase"/>
</dbReference>
<gene>
    <name evidence="2" type="ORF">NQU54_05320</name>
</gene>
<dbReference type="InterPro" id="IPR051781">
    <property type="entry name" value="Metallo-dep_Hydrolase"/>
</dbReference>
<dbReference type="PANTHER" id="PTHR43135">
    <property type="entry name" value="ALPHA-D-RIBOSE 1-METHYLPHOSPHONATE 5-TRIPHOSPHATE DIPHOSPHATASE"/>
    <property type="match status" value="1"/>
</dbReference>
<feature type="domain" description="Amidohydrolase-related" evidence="1">
    <location>
        <begin position="54"/>
        <end position="395"/>
    </location>
</feature>
<reference evidence="2" key="1">
    <citation type="submission" date="2022-06" db="EMBL/GenBank/DDBJ databases">
        <title>WGS of actinobacteria.</title>
        <authorList>
            <person name="Thawai C."/>
        </authorList>
    </citation>
    <scope>NUCLEOTIDE SEQUENCE</scope>
    <source>
        <strain evidence="2">DSM 42010</strain>
    </source>
</reference>
<comment type="caution">
    <text evidence="2">The sequence shown here is derived from an EMBL/GenBank/DDBJ whole genome shotgun (WGS) entry which is preliminary data.</text>
</comment>
<dbReference type="GO" id="GO:0016810">
    <property type="term" value="F:hydrolase activity, acting on carbon-nitrogen (but not peptide) bonds"/>
    <property type="evidence" value="ECO:0007669"/>
    <property type="project" value="InterPro"/>
</dbReference>
<dbReference type="RefSeq" id="WP_257629996.1">
    <property type="nucleotide sequence ID" value="NZ_JANIIC010000004.1"/>
</dbReference>
<evidence type="ECO:0000259" key="1">
    <source>
        <dbReference type="Pfam" id="PF01979"/>
    </source>
</evidence>
<dbReference type="EMBL" id="JANIIC010000004">
    <property type="protein sequence ID" value="MCQ8828514.1"/>
    <property type="molecule type" value="Genomic_DNA"/>
</dbReference>
<dbReference type="Pfam" id="PF01979">
    <property type="entry name" value="Amidohydro_1"/>
    <property type="match status" value="1"/>
</dbReference>
<dbReference type="InterPro" id="IPR006680">
    <property type="entry name" value="Amidohydro-rel"/>
</dbReference>
<dbReference type="AlphaFoldDB" id="A0A9X2LUU1"/>
<dbReference type="InterPro" id="IPR011059">
    <property type="entry name" value="Metal-dep_hydrolase_composite"/>
</dbReference>
<dbReference type="CDD" id="cd01299">
    <property type="entry name" value="Met_dep_hydrolase_A"/>
    <property type="match status" value="1"/>
</dbReference>
<dbReference type="SUPFAM" id="SSF51338">
    <property type="entry name" value="Composite domain of metallo-dependent hydrolases"/>
    <property type="match status" value="1"/>
</dbReference>
<proteinExistence type="predicted"/>
<dbReference type="Proteomes" id="UP001142400">
    <property type="component" value="Unassembled WGS sequence"/>
</dbReference>
<accession>A0A9X2LUU1</accession>